<organism evidence="17 18">
    <name type="scientific">Rhizorhapis suberifaciens</name>
    <name type="common">corky root of lettuce</name>
    <dbReference type="NCBI Taxonomy" id="13656"/>
    <lineage>
        <taxon>Bacteria</taxon>
        <taxon>Pseudomonadati</taxon>
        <taxon>Pseudomonadota</taxon>
        <taxon>Alphaproteobacteria</taxon>
        <taxon>Sphingomonadales</taxon>
        <taxon>Sphingomonadaceae</taxon>
        <taxon>Rhizorhapis</taxon>
    </lineage>
</organism>
<dbReference type="Pfam" id="PF13145">
    <property type="entry name" value="Rotamase_2"/>
    <property type="match status" value="1"/>
</dbReference>
<keyword evidence="6" id="KW-1133">Transmembrane helix</keyword>
<dbReference type="InterPro" id="IPR027304">
    <property type="entry name" value="Trigger_fact/SurA_dom_sf"/>
</dbReference>
<dbReference type="Gene3D" id="3.10.50.40">
    <property type="match status" value="1"/>
</dbReference>
<accession>A0A840HXH3</accession>
<evidence type="ECO:0000256" key="15">
    <source>
        <dbReference type="SAM" id="SignalP"/>
    </source>
</evidence>
<keyword evidence="15" id="KW-0732">Signal</keyword>
<evidence type="ECO:0000259" key="16">
    <source>
        <dbReference type="PROSITE" id="PS50198"/>
    </source>
</evidence>
<keyword evidence="8" id="KW-0143">Chaperone</keyword>
<dbReference type="EMBL" id="JACHOV010000010">
    <property type="protein sequence ID" value="MBB4642270.1"/>
    <property type="molecule type" value="Genomic_DNA"/>
</dbReference>
<name>A0A840HXH3_9SPHN</name>
<evidence type="ECO:0000256" key="5">
    <source>
        <dbReference type="ARBA" id="ARBA00022692"/>
    </source>
</evidence>
<dbReference type="InterPro" id="IPR052029">
    <property type="entry name" value="PpiD_chaperone"/>
</dbReference>
<dbReference type="Gene3D" id="1.10.4030.10">
    <property type="entry name" value="Porin chaperone SurA, peptide-binding domain"/>
    <property type="match status" value="2"/>
</dbReference>
<dbReference type="GO" id="GO:0003755">
    <property type="term" value="F:peptidyl-prolyl cis-trans isomerase activity"/>
    <property type="evidence" value="ECO:0007669"/>
    <property type="project" value="UniProtKB-KW"/>
</dbReference>
<evidence type="ECO:0000256" key="1">
    <source>
        <dbReference type="ARBA" id="ARBA00004382"/>
    </source>
</evidence>
<keyword evidence="3" id="KW-1003">Cell membrane</keyword>
<comment type="similarity">
    <text evidence="11">Belongs to the PpiD chaperone family.</text>
</comment>
<dbReference type="SUPFAM" id="SSF54534">
    <property type="entry name" value="FKBP-like"/>
    <property type="match status" value="1"/>
</dbReference>
<feature type="domain" description="PpiC" evidence="16">
    <location>
        <begin position="234"/>
        <end position="362"/>
    </location>
</feature>
<evidence type="ECO:0000256" key="7">
    <source>
        <dbReference type="ARBA" id="ARBA00023136"/>
    </source>
</evidence>
<keyword evidence="5" id="KW-0812">Transmembrane</keyword>
<dbReference type="PROSITE" id="PS50198">
    <property type="entry name" value="PPIC_PPIASE_2"/>
    <property type="match status" value="1"/>
</dbReference>
<sequence>MISFIRRLIHSKIGLGVAFLLVALAAVAFAAGDITGSGNGLGTFTGNSGTVAKVGGDAVTAADLQGRTQMVFDRNRQQQPQLEMTSFLAQGGMENVLDQLIQGLAVTEFAHDEGMSASKRLIDGEISSIGAFRDASGNFSEQLYHELLRRQNITDAALRQDITRDVFSRQVLAPVAMGSRISRDMTMPYASLLLESREGRIAVIPSKLFISEEQPNPQELAAYYSRNADRFTVPEQRQLRYLLIDKTRFEKAATPTEGEIAAYYNENKANYAAREERTLAQLIVPTQAAAETIAAKVKSGSSLAEAAKGAGLAVATLNNVSLQQYGGKSSPAVAKGVFATSRGQLAPIAKSPLGWHVVEVTGITTSPARSLPAVRAEIVTALRQQKSAEAMTDFLSKAEDQIAEGTTFEEFARDAALPIKATPLILRNGAAVQQENYKAPPELQPMLDPAFSMELDDEPQMVTVAPDQLYALVDVTDIKAAAPPPLDKVRNVVVQQFKLERAASRAQTAADQLVAKMSKGADFAKALVETGLKVPPPQPLGGKRADIARGGQQVPPPLALLFSMVEGSVKRLEAPNSQGYFVLKLDKIERGDAGRQPSLVNAVRQEMSRVAGNEYAEQFTRAVQQHVGIKKNEAAIAEVKRQLRSGSTGQ</sequence>
<comment type="caution">
    <text evidence="17">The sequence shown here is derived from an EMBL/GenBank/DDBJ whole genome shotgun (WGS) entry which is preliminary data.</text>
</comment>
<feature type="signal peptide" evidence="15">
    <location>
        <begin position="1"/>
        <end position="30"/>
    </location>
</feature>
<keyword evidence="4" id="KW-0997">Cell inner membrane</keyword>
<dbReference type="PANTHER" id="PTHR47529">
    <property type="entry name" value="PEPTIDYL-PROLYL CIS-TRANS ISOMERASE D"/>
    <property type="match status" value="1"/>
</dbReference>
<keyword evidence="7" id="KW-0472">Membrane</keyword>
<dbReference type="PANTHER" id="PTHR47529:SF1">
    <property type="entry name" value="PERIPLASMIC CHAPERONE PPID"/>
    <property type="match status" value="1"/>
</dbReference>
<evidence type="ECO:0000256" key="10">
    <source>
        <dbReference type="ARBA" id="ARBA00031484"/>
    </source>
</evidence>
<evidence type="ECO:0000256" key="6">
    <source>
        <dbReference type="ARBA" id="ARBA00022989"/>
    </source>
</evidence>
<evidence type="ECO:0000256" key="3">
    <source>
        <dbReference type="ARBA" id="ARBA00022475"/>
    </source>
</evidence>
<evidence type="ECO:0000256" key="11">
    <source>
        <dbReference type="ARBA" id="ARBA00038408"/>
    </source>
</evidence>
<evidence type="ECO:0000256" key="14">
    <source>
        <dbReference type="PROSITE-ProRule" id="PRU00278"/>
    </source>
</evidence>
<keyword evidence="18" id="KW-1185">Reference proteome</keyword>
<feature type="chain" id="PRO_5032412319" description="Parvulin-like PPIase" evidence="15">
    <location>
        <begin position="31"/>
        <end position="650"/>
    </location>
</feature>
<evidence type="ECO:0000313" key="18">
    <source>
        <dbReference type="Proteomes" id="UP000575068"/>
    </source>
</evidence>
<reference evidence="17 18" key="1">
    <citation type="submission" date="2020-08" db="EMBL/GenBank/DDBJ databases">
        <title>Genomic Encyclopedia of Type Strains, Phase IV (KMG-IV): sequencing the most valuable type-strain genomes for metagenomic binning, comparative biology and taxonomic classification.</title>
        <authorList>
            <person name="Goeker M."/>
        </authorList>
    </citation>
    <scope>NUCLEOTIDE SEQUENCE [LARGE SCALE GENOMIC DNA]</scope>
    <source>
        <strain evidence="17 18">DSM 7465</strain>
    </source>
</reference>
<dbReference type="Proteomes" id="UP000575068">
    <property type="component" value="Unassembled WGS sequence"/>
</dbReference>
<evidence type="ECO:0000313" key="17">
    <source>
        <dbReference type="EMBL" id="MBB4642270.1"/>
    </source>
</evidence>
<keyword evidence="14 17" id="KW-0413">Isomerase</keyword>
<comment type="subcellular location">
    <subcellularLocation>
        <location evidence="1">Cell inner membrane</location>
        <topology evidence="1">Single-pass type II membrane protein</topology>
        <orientation evidence="1">Periplasmic side</orientation>
    </subcellularLocation>
</comment>
<evidence type="ECO:0000256" key="4">
    <source>
        <dbReference type="ARBA" id="ARBA00022519"/>
    </source>
</evidence>
<evidence type="ECO:0000256" key="12">
    <source>
        <dbReference type="ARBA" id="ARBA00040743"/>
    </source>
</evidence>
<evidence type="ECO:0000256" key="9">
    <source>
        <dbReference type="ARBA" id="ARBA00030642"/>
    </source>
</evidence>
<dbReference type="GO" id="GO:0005886">
    <property type="term" value="C:plasma membrane"/>
    <property type="evidence" value="ECO:0007669"/>
    <property type="project" value="UniProtKB-SubCell"/>
</dbReference>
<evidence type="ECO:0000256" key="13">
    <source>
        <dbReference type="ARBA" id="ARBA00042775"/>
    </source>
</evidence>
<keyword evidence="14" id="KW-0697">Rotamase</keyword>
<evidence type="ECO:0000256" key="2">
    <source>
        <dbReference type="ARBA" id="ARBA00018370"/>
    </source>
</evidence>
<dbReference type="InterPro" id="IPR046357">
    <property type="entry name" value="PPIase_dom_sf"/>
</dbReference>
<dbReference type="InterPro" id="IPR000297">
    <property type="entry name" value="PPIase_PpiC"/>
</dbReference>
<proteinExistence type="inferred from homology"/>
<evidence type="ECO:0000256" key="8">
    <source>
        <dbReference type="ARBA" id="ARBA00023186"/>
    </source>
</evidence>
<dbReference type="AlphaFoldDB" id="A0A840HXH3"/>
<dbReference type="RefSeq" id="WP_184476166.1">
    <property type="nucleotide sequence ID" value="NZ_JACHOV010000010.1"/>
</dbReference>
<protein>
    <recommendedName>
        <fullName evidence="2">Parvulin-like PPIase</fullName>
    </recommendedName>
    <alternativeName>
        <fullName evidence="9">Peptidyl-prolyl cis-trans isomerase plp</fullName>
    </alternativeName>
    <alternativeName>
        <fullName evidence="12">Periplasmic chaperone PpiD</fullName>
    </alternativeName>
    <alternativeName>
        <fullName evidence="13">Periplasmic folding chaperone</fullName>
    </alternativeName>
    <alternativeName>
        <fullName evidence="10">Rotamase plp</fullName>
    </alternativeName>
</protein>
<dbReference type="Pfam" id="PF13624">
    <property type="entry name" value="SurA_N_3"/>
    <property type="match status" value="1"/>
</dbReference>
<gene>
    <name evidence="17" type="ORF">HNQ99_002595</name>
</gene>
<dbReference type="SUPFAM" id="SSF109998">
    <property type="entry name" value="Triger factor/SurA peptide-binding domain-like"/>
    <property type="match status" value="1"/>
</dbReference>